<protein>
    <submittedName>
        <fullName evidence="2">GNAT family N-acetyltransferase</fullName>
    </submittedName>
</protein>
<dbReference type="InterPro" id="IPR051908">
    <property type="entry name" value="Ribosomal_N-acetyltransferase"/>
</dbReference>
<name>A0ABR6Y6E6_9BURK</name>
<organism evidence="2 3">
    <name type="scientific">Undibacterium flavidum</name>
    <dbReference type="NCBI Taxonomy" id="2762297"/>
    <lineage>
        <taxon>Bacteria</taxon>
        <taxon>Pseudomonadati</taxon>
        <taxon>Pseudomonadota</taxon>
        <taxon>Betaproteobacteria</taxon>
        <taxon>Burkholderiales</taxon>
        <taxon>Oxalobacteraceae</taxon>
        <taxon>Undibacterium</taxon>
    </lineage>
</organism>
<feature type="domain" description="N-acetyltransferase" evidence="1">
    <location>
        <begin position="19"/>
        <end position="180"/>
    </location>
</feature>
<dbReference type="InterPro" id="IPR016181">
    <property type="entry name" value="Acyl_CoA_acyltransferase"/>
</dbReference>
<evidence type="ECO:0000313" key="3">
    <source>
        <dbReference type="Proteomes" id="UP000624279"/>
    </source>
</evidence>
<reference evidence="2 3" key="1">
    <citation type="submission" date="2020-08" db="EMBL/GenBank/DDBJ databases">
        <title>Novel species isolated from subtropical streams in China.</title>
        <authorList>
            <person name="Lu H."/>
        </authorList>
    </citation>
    <scope>NUCLEOTIDE SEQUENCE [LARGE SCALE GENOMIC DNA]</scope>
    <source>
        <strain evidence="2 3">LX15W</strain>
    </source>
</reference>
<dbReference type="Pfam" id="PF13302">
    <property type="entry name" value="Acetyltransf_3"/>
    <property type="match status" value="1"/>
</dbReference>
<dbReference type="SUPFAM" id="SSF55729">
    <property type="entry name" value="Acyl-CoA N-acyltransferases (Nat)"/>
    <property type="match status" value="1"/>
</dbReference>
<dbReference type="CDD" id="cd04301">
    <property type="entry name" value="NAT_SF"/>
    <property type="match status" value="1"/>
</dbReference>
<dbReference type="PANTHER" id="PTHR43441:SF11">
    <property type="entry name" value="RIBOSOMAL-PROTEIN-SERINE ACETYLTRANSFERASE"/>
    <property type="match status" value="1"/>
</dbReference>
<keyword evidence="3" id="KW-1185">Reference proteome</keyword>
<dbReference type="Proteomes" id="UP000624279">
    <property type="component" value="Unassembled WGS sequence"/>
</dbReference>
<evidence type="ECO:0000259" key="1">
    <source>
        <dbReference type="PROSITE" id="PS51186"/>
    </source>
</evidence>
<dbReference type="PROSITE" id="PS51186">
    <property type="entry name" value="GNAT"/>
    <property type="match status" value="1"/>
</dbReference>
<sequence>MSPNPFAAHPLPMLDISGYHLRPIRAEDLSTWCAYLRQPEVTEHWSWQVNSPQDLQQFIQVQDWSQALAQIKFAIANDKDQLIGTIGFHTFSKQNLSAEIAYDLAPAFWGLGIASATCRSLTDWAHQKVGLVRVQASVLDSNVRSLQVLLRSGFEREGLLRSYKQIRGQSRDFWILSHIKSTTP</sequence>
<dbReference type="EMBL" id="JACOGA010000001">
    <property type="protein sequence ID" value="MBC3872185.1"/>
    <property type="molecule type" value="Genomic_DNA"/>
</dbReference>
<gene>
    <name evidence="2" type="ORF">H8K55_01180</name>
</gene>
<dbReference type="PANTHER" id="PTHR43441">
    <property type="entry name" value="RIBOSOMAL-PROTEIN-SERINE ACETYLTRANSFERASE"/>
    <property type="match status" value="1"/>
</dbReference>
<dbReference type="InterPro" id="IPR000182">
    <property type="entry name" value="GNAT_dom"/>
</dbReference>
<comment type="caution">
    <text evidence="2">The sequence shown here is derived from an EMBL/GenBank/DDBJ whole genome shotgun (WGS) entry which is preliminary data.</text>
</comment>
<accession>A0ABR6Y6E6</accession>
<dbReference type="Gene3D" id="3.40.630.30">
    <property type="match status" value="1"/>
</dbReference>
<proteinExistence type="predicted"/>
<dbReference type="RefSeq" id="WP_186940187.1">
    <property type="nucleotide sequence ID" value="NZ_JACOGA010000001.1"/>
</dbReference>
<evidence type="ECO:0000313" key="2">
    <source>
        <dbReference type="EMBL" id="MBC3872185.1"/>
    </source>
</evidence>